<dbReference type="Gramene" id="OQU82923">
    <property type="protein sequence ID" value="OQU82923"/>
    <property type="gene ID" value="SORBI_3005G045750"/>
</dbReference>
<dbReference type="InParanoid" id="A0A1Z5RGM2"/>
<dbReference type="Proteomes" id="UP000000768">
    <property type="component" value="Chromosome 5"/>
</dbReference>
<gene>
    <name evidence="1" type="ORF">SORBI_3005G045750</name>
</gene>
<dbReference type="AlphaFoldDB" id="A0A1Z5RGM2"/>
<sequence>MVSSCSYASDSLRCGCRVMESMIYGCCTCMREYLTYMRACESFGHEQVLLY</sequence>
<accession>A0A1Z5RGM2</accession>
<protein>
    <submittedName>
        <fullName evidence="1">Uncharacterized protein</fullName>
    </submittedName>
</protein>
<dbReference type="EMBL" id="CM000764">
    <property type="protein sequence ID" value="OQU82923.1"/>
    <property type="molecule type" value="Genomic_DNA"/>
</dbReference>
<name>A0A1Z5RGM2_SORBI</name>
<evidence type="ECO:0000313" key="1">
    <source>
        <dbReference type="EMBL" id="OQU82923.1"/>
    </source>
</evidence>
<keyword evidence="2" id="KW-1185">Reference proteome</keyword>
<reference evidence="2" key="2">
    <citation type="journal article" date="2018" name="Plant J.">
        <title>The Sorghum bicolor reference genome: improved assembly, gene annotations, a transcriptome atlas, and signatures of genome organization.</title>
        <authorList>
            <person name="McCormick R.F."/>
            <person name="Truong S.K."/>
            <person name="Sreedasyam A."/>
            <person name="Jenkins J."/>
            <person name="Shu S."/>
            <person name="Sims D."/>
            <person name="Kennedy M."/>
            <person name="Amirebrahimi M."/>
            <person name="Weers B.D."/>
            <person name="McKinley B."/>
            <person name="Mattison A."/>
            <person name="Morishige D.T."/>
            <person name="Grimwood J."/>
            <person name="Schmutz J."/>
            <person name="Mullet J.E."/>
        </authorList>
    </citation>
    <scope>NUCLEOTIDE SEQUENCE [LARGE SCALE GENOMIC DNA]</scope>
    <source>
        <strain evidence="2">cv. BTx623</strain>
    </source>
</reference>
<reference evidence="1 2" key="1">
    <citation type="journal article" date="2009" name="Nature">
        <title>The Sorghum bicolor genome and the diversification of grasses.</title>
        <authorList>
            <person name="Paterson A.H."/>
            <person name="Bowers J.E."/>
            <person name="Bruggmann R."/>
            <person name="Dubchak I."/>
            <person name="Grimwood J."/>
            <person name="Gundlach H."/>
            <person name="Haberer G."/>
            <person name="Hellsten U."/>
            <person name="Mitros T."/>
            <person name="Poliakov A."/>
            <person name="Schmutz J."/>
            <person name="Spannagl M."/>
            <person name="Tang H."/>
            <person name="Wang X."/>
            <person name="Wicker T."/>
            <person name="Bharti A.K."/>
            <person name="Chapman J."/>
            <person name="Feltus F.A."/>
            <person name="Gowik U."/>
            <person name="Grigoriev I.V."/>
            <person name="Lyons E."/>
            <person name="Maher C.A."/>
            <person name="Martis M."/>
            <person name="Narechania A."/>
            <person name="Otillar R.P."/>
            <person name="Penning B.W."/>
            <person name="Salamov A.A."/>
            <person name="Wang Y."/>
            <person name="Zhang L."/>
            <person name="Carpita N.C."/>
            <person name="Freeling M."/>
            <person name="Gingle A.R."/>
            <person name="Hash C.T."/>
            <person name="Keller B."/>
            <person name="Klein P."/>
            <person name="Kresovich S."/>
            <person name="McCann M.C."/>
            <person name="Ming R."/>
            <person name="Peterson D.G."/>
            <person name="Mehboob-ur-Rahman"/>
            <person name="Ware D."/>
            <person name="Westhoff P."/>
            <person name="Mayer K.F."/>
            <person name="Messing J."/>
            <person name="Rokhsar D.S."/>
        </authorList>
    </citation>
    <scope>NUCLEOTIDE SEQUENCE [LARGE SCALE GENOMIC DNA]</scope>
    <source>
        <strain evidence="2">cv. BTx623</strain>
    </source>
</reference>
<evidence type="ECO:0000313" key="2">
    <source>
        <dbReference type="Proteomes" id="UP000000768"/>
    </source>
</evidence>
<proteinExistence type="predicted"/>
<organism evidence="1 2">
    <name type="scientific">Sorghum bicolor</name>
    <name type="common">Sorghum</name>
    <name type="synonym">Sorghum vulgare</name>
    <dbReference type="NCBI Taxonomy" id="4558"/>
    <lineage>
        <taxon>Eukaryota</taxon>
        <taxon>Viridiplantae</taxon>
        <taxon>Streptophyta</taxon>
        <taxon>Embryophyta</taxon>
        <taxon>Tracheophyta</taxon>
        <taxon>Spermatophyta</taxon>
        <taxon>Magnoliopsida</taxon>
        <taxon>Liliopsida</taxon>
        <taxon>Poales</taxon>
        <taxon>Poaceae</taxon>
        <taxon>PACMAD clade</taxon>
        <taxon>Panicoideae</taxon>
        <taxon>Andropogonodae</taxon>
        <taxon>Andropogoneae</taxon>
        <taxon>Sorghinae</taxon>
        <taxon>Sorghum</taxon>
    </lineage>
</organism>